<keyword evidence="3" id="KW-0547">Nucleotide-binding</keyword>
<dbReference type="Proteomes" id="UP000034601">
    <property type="component" value="Unassembled WGS sequence"/>
</dbReference>
<evidence type="ECO:0000256" key="7">
    <source>
        <dbReference type="ARBA" id="ARBA00022962"/>
    </source>
</evidence>
<dbReference type="PANTHER" id="PTHR47552:SF1">
    <property type="entry name" value="PHOSPHORIBOSYLFORMYLGLYCINAMIDINE SYNTHASE SUBUNIT PURQ"/>
    <property type="match status" value="1"/>
</dbReference>
<dbReference type="PATRIC" id="fig|1618424.3.peg.489"/>
<dbReference type="GO" id="GO:0006189">
    <property type="term" value="P:'de novo' IMP biosynthetic process"/>
    <property type="evidence" value="ECO:0007669"/>
    <property type="project" value="InterPro"/>
</dbReference>
<evidence type="ECO:0000256" key="3">
    <source>
        <dbReference type="ARBA" id="ARBA00022741"/>
    </source>
</evidence>
<dbReference type="GO" id="GO:0005524">
    <property type="term" value="F:ATP binding"/>
    <property type="evidence" value="ECO:0007669"/>
    <property type="project" value="UniProtKB-KW"/>
</dbReference>
<keyword evidence="6" id="KW-0067">ATP-binding</keyword>
<keyword evidence="5" id="KW-0378">Hydrolase</keyword>
<keyword evidence="1" id="KW-0963">Cytoplasm</keyword>
<dbReference type="PANTHER" id="PTHR47552">
    <property type="entry name" value="PHOSPHORIBOSYLFORMYLGLYCINAMIDINE SYNTHASE SUBUNIT PURQ"/>
    <property type="match status" value="1"/>
</dbReference>
<keyword evidence="2" id="KW-0436">Ligase</keyword>
<dbReference type="AlphaFoldDB" id="A0A0G0X6F9"/>
<evidence type="ECO:0000313" key="9">
    <source>
        <dbReference type="Proteomes" id="UP000034601"/>
    </source>
</evidence>
<dbReference type="InterPro" id="IPR010075">
    <property type="entry name" value="PRibForGlyAmidine_synth_PurQ"/>
</dbReference>
<evidence type="ECO:0000313" key="8">
    <source>
        <dbReference type="EMBL" id="KKR83212.1"/>
    </source>
</evidence>
<accession>A0A0G0X6F9</accession>
<organism evidence="8 9">
    <name type="scientific">Candidatus Daviesbacteria bacterium GW2011_GWA2_40_9</name>
    <dbReference type="NCBI Taxonomy" id="1618424"/>
    <lineage>
        <taxon>Bacteria</taxon>
        <taxon>Candidatus Daviesiibacteriota</taxon>
    </lineage>
</organism>
<dbReference type="EMBL" id="LCAB01000007">
    <property type="protein sequence ID" value="KKR83212.1"/>
    <property type="molecule type" value="Genomic_DNA"/>
</dbReference>
<reference evidence="8 9" key="1">
    <citation type="journal article" date="2015" name="Nature">
        <title>rRNA introns, odd ribosomes, and small enigmatic genomes across a large radiation of phyla.</title>
        <authorList>
            <person name="Brown C.T."/>
            <person name="Hug L.A."/>
            <person name="Thomas B.C."/>
            <person name="Sharon I."/>
            <person name="Castelle C.J."/>
            <person name="Singh A."/>
            <person name="Wilkins M.J."/>
            <person name="Williams K.H."/>
            <person name="Banfield J.F."/>
        </authorList>
    </citation>
    <scope>NUCLEOTIDE SEQUENCE [LARGE SCALE GENOMIC DNA]</scope>
</reference>
<evidence type="ECO:0000256" key="6">
    <source>
        <dbReference type="ARBA" id="ARBA00022840"/>
    </source>
</evidence>
<sequence length="247" mass="27848">MAIQEVRVGFIEKDIRGGEQPLEVVVVRYPGSNCDFDTLKFFHRGGHNARFLWHKDTIVPKADLLVLCGGFAFGDREYERATGEYRMNPGARALKSPVMEVIDQWAKDERPILGICNGFQILCHAGLLPGKLEHNERGKFFCDDVDVAVEGRSFFNSPDLSGNVYPINIAHGYGRYEVTAEEYAGLMANKQVFLRYQGFNPNGSVENIAGVCNKDGNIWAMMPHPERIVSLETKRVFLEAIKKYVRS</sequence>
<gene>
    <name evidence="8" type="ORF">UU29_C0007G0082</name>
</gene>
<dbReference type="PROSITE" id="PS51273">
    <property type="entry name" value="GATASE_TYPE_1"/>
    <property type="match status" value="1"/>
</dbReference>
<dbReference type="SMART" id="SM01211">
    <property type="entry name" value="GATase_5"/>
    <property type="match status" value="1"/>
</dbReference>
<evidence type="ECO:0000256" key="1">
    <source>
        <dbReference type="ARBA" id="ARBA00022490"/>
    </source>
</evidence>
<keyword evidence="4" id="KW-0658">Purine biosynthesis</keyword>
<dbReference type="Pfam" id="PF13507">
    <property type="entry name" value="GATase_5"/>
    <property type="match status" value="1"/>
</dbReference>
<dbReference type="NCBIfam" id="TIGR01737">
    <property type="entry name" value="FGAM_synth_I"/>
    <property type="match status" value="1"/>
</dbReference>
<comment type="caution">
    <text evidence="8">The sequence shown here is derived from an EMBL/GenBank/DDBJ whole genome shotgun (WGS) entry which is preliminary data.</text>
</comment>
<dbReference type="InterPro" id="IPR029062">
    <property type="entry name" value="Class_I_gatase-like"/>
</dbReference>
<dbReference type="GO" id="GO:0016787">
    <property type="term" value="F:hydrolase activity"/>
    <property type="evidence" value="ECO:0007669"/>
    <property type="project" value="UniProtKB-KW"/>
</dbReference>
<protein>
    <submittedName>
        <fullName evidence="8">Phosphoribosylformylglycinamidine synthase 1</fullName>
    </submittedName>
</protein>
<evidence type="ECO:0000256" key="2">
    <source>
        <dbReference type="ARBA" id="ARBA00022598"/>
    </source>
</evidence>
<keyword evidence="7" id="KW-0315">Glutamine amidotransferase</keyword>
<evidence type="ECO:0000256" key="5">
    <source>
        <dbReference type="ARBA" id="ARBA00022801"/>
    </source>
</evidence>
<evidence type="ECO:0000256" key="4">
    <source>
        <dbReference type="ARBA" id="ARBA00022755"/>
    </source>
</evidence>
<name>A0A0G0X6F9_9BACT</name>
<proteinExistence type="predicted"/>
<dbReference type="PIRSF" id="PIRSF001586">
    <property type="entry name" value="FGAM_synth_I"/>
    <property type="match status" value="1"/>
</dbReference>
<dbReference type="Gene3D" id="3.40.50.880">
    <property type="match status" value="1"/>
</dbReference>
<dbReference type="SUPFAM" id="SSF52317">
    <property type="entry name" value="Class I glutamine amidotransferase-like"/>
    <property type="match status" value="1"/>
</dbReference>
<dbReference type="GO" id="GO:0004642">
    <property type="term" value="F:phosphoribosylformylglycinamidine synthase activity"/>
    <property type="evidence" value="ECO:0007669"/>
    <property type="project" value="InterPro"/>
</dbReference>